<evidence type="ECO:0000313" key="2">
    <source>
        <dbReference type="EMBL" id="KAK4721837.1"/>
    </source>
</evidence>
<proteinExistence type="predicted"/>
<reference evidence="2 3" key="1">
    <citation type="submission" date="2023-10" db="EMBL/GenBank/DDBJ databases">
        <title>Genome-Wide Identification Analysis in wild type Solanum Pinnatisectum Reveals Some Genes Defensing Phytophthora Infestans.</title>
        <authorList>
            <person name="Sun C."/>
        </authorList>
    </citation>
    <scope>NUCLEOTIDE SEQUENCE [LARGE SCALE GENOMIC DNA]</scope>
    <source>
        <strain evidence="2">LQN</strain>
        <tissue evidence="2">Leaf</tissue>
    </source>
</reference>
<gene>
    <name evidence="2" type="ORF">R3W88_012070</name>
</gene>
<name>A0AAV9L7W0_9SOLN</name>
<keyword evidence="3" id="KW-1185">Reference proteome</keyword>
<protein>
    <submittedName>
        <fullName evidence="2">Uncharacterized protein</fullName>
    </submittedName>
</protein>
<dbReference type="AlphaFoldDB" id="A0AAV9L7W0"/>
<evidence type="ECO:0000256" key="1">
    <source>
        <dbReference type="SAM" id="MobiDB-lite"/>
    </source>
</evidence>
<accession>A0AAV9L7W0</accession>
<dbReference type="Proteomes" id="UP001311915">
    <property type="component" value="Unassembled WGS sequence"/>
</dbReference>
<sequence>MAEREHAQTTPSRSSQSREKGLGRRVSRRKTCFRGREIVQIGVLRATQNQSRKQRAIRRRKAKKFKEFESLKMSPNMLARDFIHLFEIKWAELADYKEISDWRALTYLTDALRES</sequence>
<comment type="caution">
    <text evidence="2">The sequence shown here is derived from an EMBL/GenBank/DDBJ whole genome shotgun (WGS) entry which is preliminary data.</text>
</comment>
<evidence type="ECO:0000313" key="3">
    <source>
        <dbReference type="Proteomes" id="UP001311915"/>
    </source>
</evidence>
<dbReference type="EMBL" id="JAWPEI010000007">
    <property type="protein sequence ID" value="KAK4721837.1"/>
    <property type="molecule type" value="Genomic_DNA"/>
</dbReference>
<organism evidence="2 3">
    <name type="scientific">Solanum pinnatisectum</name>
    <name type="common">tansyleaf nightshade</name>
    <dbReference type="NCBI Taxonomy" id="50273"/>
    <lineage>
        <taxon>Eukaryota</taxon>
        <taxon>Viridiplantae</taxon>
        <taxon>Streptophyta</taxon>
        <taxon>Embryophyta</taxon>
        <taxon>Tracheophyta</taxon>
        <taxon>Spermatophyta</taxon>
        <taxon>Magnoliopsida</taxon>
        <taxon>eudicotyledons</taxon>
        <taxon>Gunneridae</taxon>
        <taxon>Pentapetalae</taxon>
        <taxon>asterids</taxon>
        <taxon>lamiids</taxon>
        <taxon>Solanales</taxon>
        <taxon>Solanaceae</taxon>
        <taxon>Solanoideae</taxon>
        <taxon>Solaneae</taxon>
        <taxon>Solanum</taxon>
    </lineage>
</organism>
<feature type="region of interest" description="Disordered" evidence="1">
    <location>
        <begin position="1"/>
        <end position="28"/>
    </location>
</feature>